<organism evidence="1 2">
    <name type="scientific">Datura stramonium</name>
    <name type="common">Jimsonweed</name>
    <name type="synonym">Common thornapple</name>
    <dbReference type="NCBI Taxonomy" id="4076"/>
    <lineage>
        <taxon>Eukaryota</taxon>
        <taxon>Viridiplantae</taxon>
        <taxon>Streptophyta</taxon>
        <taxon>Embryophyta</taxon>
        <taxon>Tracheophyta</taxon>
        <taxon>Spermatophyta</taxon>
        <taxon>Magnoliopsida</taxon>
        <taxon>eudicotyledons</taxon>
        <taxon>Gunneridae</taxon>
        <taxon>Pentapetalae</taxon>
        <taxon>asterids</taxon>
        <taxon>lamiids</taxon>
        <taxon>Solanales</taxon>
        <taxon>Solanaceae</taxon>
        <taxon>Solanoideae</taxon>
        <taxon>Datureae</taxon>
        <taxon>Datura</taxon>
    </lineage>
</organism>
<keyword evidence="2" id="KW-1185">Reference proteome</keyword>
<protein>
    <submittedName>
        <fullName evidence="1">Uncharacterized protein</fullName>
    </submittedName>
</protein>
<feature type="non-terminal residue" evidence="1">
    <location>
        <position position="1"/>
    </location>
</feature>
<proteinExistence type="predicted"/>
<reference evidence="1 2" key="1">
    <citation type="journal article" date="2021" name="BMC Genomics">
        <title>Datura genome reveals duplications of psychoactive alkaloid biosynthetic genes and high mutation rate following tissue culture.</title>
        <authorList>
            <person name="Rajewski A."/>
            <person name="Carter-House D."/>
            <person name="Stajich J."/>
            <person name="Litt A."/>
        </authorList>
    </citation>
    <scope>NUCLEOTIDE SEQUENCE [LARGE SCALE GENOMIC DNA]</scope>
    <source>
        <strain evidence="1">AR-01</strain>
    </source>
</reference>
<gene>
    <name evidence="1" type="ORF">HAX54_000599</name>
</gene>
<evidence type="ECO:0000313" key="2">
    <source>
        <dbReference type="Proteomes" id="UP000823775"/>
    </source>
</evidence>
<evidence type="ECO:0000313" key="1">
    <source>
        <dbReference type="EMBL" id="MCE3215040.1"/>
    </source>
</evidence>
<sequence>GHSKHPKNHRHLRDIGSTITRKQLRISCEALGNYSACGICVTARQKMLFAAFG</sequence>
<dbReference type="EMBL" id="JACEIK010010188">
    <property type="protein sequence ID" value="MCE3215040.1"/>
    <property type="molecule type" value="Genomic_DNA"/>
</dbReference>
<dbReference type="Proteomes" id="UP000823775">
    <property type="component" value="Unassembled WGS sequence"/>
</dbReference>
<comment type="caution">
    <text evidence="1">The sequence shown here is derived from an EMBL/GenBank/DDBJ whole genome shotgun (WGS) entry which is preliminary data.</text>
</comment>
<name>A0ABS8WST8_DATST</name>
<accession>A0ABS8WST8</accession>